<dbReference type="Pfam" id="PF25944">
    <property type="entry name" value="Beta-barrel_RND"/>
    <property type="match status" value="1"/>
</dbReference>
<name>A0ABS5U5P8_9BACT</name>
<evidence type="ECO:0000256" key="2">
    <source>
        <dbReference type="ARBA" id="ARBA00009477"/>
    </source>
</evidence>
<dbReference type="PROSITE" id="PS51257">
    <property type="entry name" value="PROKAR_LIPOPROTEIN"/>
    <property type="match status" value="1"/>
</dbReference>
<comment type="similarity">
    <text evidence="2">Belongs to the membrane fusion protein (MFP) (TC 8.A.1) family.</text>
</comment>
<organism evidence="13 14">
    <name type="scientific">Pelotalea chapellei</name>
    <dbReference type="NCBI Taxonomy" id="44671"/>
    <lineage>
        <taxon>Bacteria</taxon>
        <taxon>Pseudomonadati</taxon>
        <taxon>Thermodesulfobacteriota</taxon>
        <taxon>Desulfuromonadia</taxon>
        <taxon>Geobacterales</taxon>
        <taxon>Geobacteraceae</taxon>
        <taxon>Pelotalea</taxon>
    </lineage>
</organism>
<keyword evidence="4" id="KW-1003">Cell membrane</keyword>
<dbReference type="Pfam" id="PF25876">
    <property type="entry name" value="HH_MFP_RND"/>
    <property type="match status" value="1"/>
</dbReference>
<keyword evidence="6" id="KW-0472">Membrane</keyword>
<keyword evidence="3" id="KW-0813">Transport</keyword>
<evidence type="ECO:0000259" key="10">
    <source>
        <dbReference type="Pfam" id="PF25917"/>
    </source>
</evidence>
<evidence type="ECO:0000256" key="4">
    <source>
        <dbReference type="ARBA" id="ARBA00022475"/>
    </source>
</evidence>
<keyword evidence="8" id="KW-0732">Signal</keyword>
<proteinExistence type="inferred from homology"/>
<dbReference type="SUPFAM" id="SSF111369">
    <property type="entry name" value="HlyD-like secretion proteins"/>
    <property type="match status" value="1"/>
</dbReference>
<dbReference type="InterPro" id="IPR058624">
    <property type="entry name" value="MdtA-like_HH"/>
</dbReference>
<protein>
    <submittedName>
        <fullName evidence="13">Efflux RND transporter periplasmic adaptor subunit</fullName>
    </submittedName>
</protein>
<dbReference type="Pfam" id="PF25967">
    <property type="entry name" value="RND-MFP_C"/>
    <property type="match status" value="1"/>
</dbReference>
<sequence>MKFKNLSVVVFGLAVMLSACSAKKQELPKGRPAALVVVASSSQQNVPIQLKAIGTMEASESIAIRTQISGELTMVAFREGQDVQKGALLFQLDPRNYQAAVRKAEANLARDRVITANARKDYERYSQLVKEGIVTHEQAEGYRTKADSAAADVAADQAAVDSAREMLNYCTIKAPISGRLGVLAVDRGNVVKANETVLVTINKLVPINATFTIPEKDFPEVQRHMAAGRIAIEAEVPGNSGVREQGTITFIDNSVDSATGTIRLKASFENRRKQLWPGQFVNLSMILAMRNNAVVVPSQAVQTGQKGQFVFVVKPDATAELRPVETGPVSQGMTVIEKGLRSGEQVVVDGQMRVVPGGKVQVVKAGTGDQGPGSGKAATEGTGSGRK</sequence>
<evidence type="ECO:0000256" key="5">
    <source>
        <dbReference type="ARBA" id="ARBA00022519"/>
    </source>
</evidence>
<evidence type="ECO:0000256" key="8">
    <source>
        <dbReference type="SAM" id="SignalP"/>
    </source>
</evidence>
<evidence type="ECO:0000259" key="12">
    <source>
        <dbReference type="Pfam" id="PF25967"/>
    </source>
</evidence>
<reference evidence="13 14" key="1">
    <citation type="submission" date="2021-05" db="EMBL/GenBank/DDBJ databases">
        <title>The draft genome of Geobacter chapellei DSM 13688.</title>
        <authorList>
            <person name="Xu Z."/>
            <person name="Masuda Y."/>
            <person name="Itoh H."/>
            <person name="Senoo K."/>
        </authorList>
    </citation>
    <scope>NUCLEOTIDE SEQUENCE [LARGE SCALE GENOMIC DNA]</scope>
    <source>
        <strain evidence="13 14">DSM 13688</strain>
    </source>
</reference>
<evidence type="ECO:0000313" key="14">
    <source>
        <dbReference type="Proteomes" id="UP000784128"/>
    </source>
</evidence>
<dbReference type="PANTHER" id="PTHR30469:SF36">
    <property type="entry name" value="BLL3903 PROTEIN"/>
    <property type="match status" value="1"/>
</dbReference>
<comment type="subcellular location">
    <subcellularLocation>
        <location evidence="1">Cell membrane</location>
    </subcellularLocation>
</comment>
<dbReference type="EMBL" id="JAHDYS010000003">
    <property type="protein sequence ID" value="MBT1070986.1"/>
    <property type="molecule type" value="Genomic_DNA"/>
</dbReference>
<dbReference type="Gene3D" id="2.40.420.20">
    <property type="match status" value="1"/>
</dbReference>
<dbReference type="Gene3D" id="1.10.287.470">
    <property type="entry name" value="Helix hairpin bin"/>
    <property type="match status" value="1"/>
</dbReference>
<feature type="domain" description="Multidrug resistance protein MdtA-like barrel-sandwich hybrid" evidence="10">
    <location>
        <begin position="62"/>
        <end position="197"/>
    </location>
</feature>
<evidence type="ECO:0000256" key="6">
    <source>
        <dbReference type="ARBA" id="ARBA00023136"/>
    </source>
</evidence>
<evidence type="ECO:0000259" key="11">
    <source>
        <dbReference type="Pfam" id="PF25944"/>
    </source>
</evidence>
<dbReference type="Gene3D" id="2.40.30.170">
    <property type="match status" value="1"/>
</dbReference>
<dbReference type="RefSeq" id="WP_214296697.1">
    <property type="nucleotide sequence ID" value="NZ_JAHDYS010000003.1"/>
</dbReference>
<keyword evidence="14" id="KW-1185">Reference proteome</keyword>
<dbReference type="InterPro" id="IPR058627">
    <property type="entry name" value="MdtA-like_C"/>
</dbReference>
<evidence type="ECO:0000256" key="3">
    <source>
        <dbReference type="ARBA" id="ARBA00022448"/>
    </source>
</evidence>
<evidence type="ECO:0000259" key="9">
    <source>
        <dbReference type="Pfam" id="PF25876"/>
    </source>
</evidence>
<keyword evidence="5" id="KW-0997">Cell inner membrane</keyword>
<feature type="region of interest" description="Disordered" evidence="7">
    <location>
        <begin position="363"/>
        <end position="387"/>
    </location>
</feature>
<feature type="domain" description="Multidrug resistance protein MdtA-like beta-barrel" evidence="11">
    <location>
        <begin position="206"/>
        <end position="286"/>
    </location>
</feature>
<dbReference type="NCBIfam" id="TIGR01730">
    <property type="entry name" value="RND_mfp"/>
    <property type="match status" value="1"/>
</dbReference>
<feature type="signal peptide" evidence="8">
    <location>
        <begin position="1"/>
        <end position="21"/>
    </location>
</feature>
<evidence type="ECO:0000256" key="1">
    <source>
        <dbReference type="ARBA" id="ARBA00004236"/>
    </source>
</evidence>
<dbReference type="Gene3D" id="2.40.50.100">
    <property type="match status" value="1"/>
</dbReference>
<comment type="caution">
    <text evidence="13">The sequence shown here is derived from an EMBL/GenBank/DDBJ whole genome shotgun (WGS) entry which is preliminary data.</text>
</comment>
<feature type="chain" id="PRO_5045875642" evidence="8">
    <location>
        <begin position="22"/>
        <end position="387"/>
    </location>
</feature>
<dbReference type="PANTHER" id="PTHR30469">
    <property type="entry name" value="MULTIDRUG RESISTANCE PROTEIN MDTA"/>
    <property type="match status" value="1"/>
</dbReference>
<dbReference type="InterPro" id="IPR058625">
    <property type="entry name" value="MdtA-like_BSH"/>
</dbReference>
<dbReference type="Pfam" id="PF25917">
    <property type="entry name" value="BSH_RND"/>
    <property type="match status" value="1"/>
</dbReference>
<evidence type="ECO:0000256" key="7">
    <source>
        <dbReference type="SAM" id="MobiDB-lite"/>
    </source>
</evidence>
<dbReference type="InterPro" id="IPR058626">
    <property type="entry name" value="MdtA-like_b-barrel"/>
</dbReference>
<dbReference type="InterPro" id="IPR006143">
    <property type="entry name" value="RND_pump_MFP"/>
</dbReference>
<accession>A0ABS5U5P8</accession>
<gene>
    <name evidence="13" type="ORF">KJB30_04255</name>
</gene>
<dbReference type="Proteomes" id="UP000784128">
    <property type="component" value="Unassembled WGS sequence"/>
</dbReference>
<evidence type="ECO:0000313" key="13">
    <source>
        <dbReference type="EMBL" id="MBT1070986.1"/>
    </source>
</evidence>
<feature type="domain" description="Multidrug resistance protein MdtA-like alpha-helical hairpin" evidence="9">
    <location>
        <begin position="102"/>
        <end position="169"/>
    </location>
</feature>
<feature type="domain" description="Multidrug resistance protein MdtA-like C-terminal permuted SH3" evidence="12">
    <location>
        <begin position="292"/>
        <end position="350"/>
    </location>
</feature>